<protein>
    <submittedName>
        <fullName evidence="1">Uncharacterized protein</fullName>
    </submittedName>
</protein>
<reference evidence="1 2" key="1">
    <citation type="submission" date="2019-08" db="EMBL/GenBank/DDBJ databases">
        <title>100 year-old enigma solved: identification of Planctomyces bekefii, the type genus and species of the phylum Planctomycetes.</title>
        <authorList>
            <person name="Svetlana D.N."/>
            <person name="Overmann J."/>
        </authorList>
    </citation>
    <scope>NUCLEOTIDE SEQUENCE [LARGE SCALE GENOMIC DNA]</scope>
    <source>
        <strain evidence="1">Phe10_nw2017</strain>
    </source>
</reference>
<dbReference type="EMBL" id="SRHE01000474">
    <property type="protein sequence ID" value="TWW08867.1"/>
    <property type="molecule type" value="Genomic_DNA"/>
</dbReference>
<dbReference type="Proteomes" id="UP000321083">
    <property type="component" value="Unassembled WGS sequence"/>
</dbReference>
<organism evidence="1 2">
    <name type="scientific">Planctomyces bekefii</name>
    <dbReference type="NCBI Taxonomy" id="1653850"/>
    <lineage>
        <taxon>Bacteria</taxon>
        <taxon>Pseudomonadati</taxon>
        <taxon>Planctomycetota</taxon>
        <taxon>Planctomycetia</taxon>
        <taxon>Planctomycetales</taxon>
        <taxon>Planctomycetaceae</taxon>
        <taxon>Planctomyces</taxon>
    </lineage>
</organism>
<evidence type="ECO:0000313" key="2">
    <source>
        <dbReference type="Proteomes" id="UP000321083"/>
    </source>
</evidence>
<reference evidence="1 2" key="2">
    <citation type="submission" date="2019-08" db="EMBL/GenBank/DDBJ databases">
        <authorList>
            <person name="Henke P."/>
        </authorList>
    </citation>
    <scope>NUCLEOTIDE SEQUENCE [LARGE SCALE GENOMIC DNA]</scope>
    <source>
        <strain evidence="1">Phe10_nw2017</strain>
    </source>
</reference>
<evidence type="ECO:0000313" key="1">
    <source>
        <dbReference type="EMBL" id="TWW08867.1"/>
    </source>
</evidence>
<name>A0A5C6M3L7_9PLAN</name>
<proteinExistence type="predicted"/>
<accession>A0A5C6M3L7</accession>
<comment type="caution">
    <text evidence="1">The sequence shown here is derived from an EMBL/GenBank/DDBJ whole genome shotgun (WGS) entry which is preliminary data.</text>
</comment>
<sequence length="19" mass="1965">GVFTGIGRESGVMGWIGLE</sequence>
<feature type="non-terminal residue" evidence="1">
    <location>
        <position position="1"/>
    </location>
</feature>
<dbReference type="AlphaFoldDB" id="A0A5C6M3L7"/>
<keyword evidence="2" id="KW-1185">Reference proteome</keyword>
<gene>
    <name evidence="1" type="ORF">E3A20_20070</name>
</gene>